<evidence type="ECO:0000313" key="2">
    <source>
        <dbReference type="Proteomes" id="UP001240150"/>
    </source>
</evidence>
<dbReference type="RefSeq" id="WP_284917191.1">
    <property type="nucleotide sequence ID" value="NZ_CP126980.1"/>
</dbReference>
<keyword evidence="2" id="KW-1185">Reference proteome</keyword>
<gene>
    <name evidence="1" type="ORF">ACTOB_008023</name>
</gene>
<dbReference type="Gene3D" id="3.30.2310.20">
    <property type="entry name" value="RelE-like"/>
    <property type="match status" value="1"/>
</dbReference>
<protein>
    <submittedName>
        <fullName evidence="1">Type II toxin-antitoxin system RelE/ParE family toxin</fullName>
    </submittedName>
</protein>
<dbReference type="Pfam" id="PF05015">
    <property type="entry name" value="HigB-like_toxin"/>
    <property type="match status" value="1"/>
</dbReference>
<dbReference type="InterPro" id="IPR007711">
    <property type="entry name" value="HigB-1"/>
</dbReference>
<dbReference type="SUPFAM" id="SSF143011">
    <property type="entry name" value="RelE-like"/>
    <property type="match status" value="1"/>
</dbReference>
<evidence type="ECO:0000313" key="1">
    <source>
        <dbReference type="EMBL" id="WIM95883.1"/>
    </source>
</evidence>
<reference evidence="1 2" key="1">
    <citation type="submission" date="2023-06" db="EMBL/GenBank/DDBJ databases">
        <authorList>
            <person name="Yushchuk O."/>
            <person name="Binda E."/>
            <person name="Ruckert-Reed C."/>
            <person name="Fedorenko V."/>
            <person name="Kalinowski J."/>
            <person name="Marinelli F."/>
        </authorList>
    </citation>
    <scope>NUCLEOTIDE SEQUENCE [LARGE SCALE GENOMIC DNA]</scope>
    <source>
        <strain evidence="1 2">NRRL 3884</strain>
    </source>
</reference>
<accession>A0ABY8WFM9</accession>
<name>A0ABY8WFM9_9ACTN</name>
<sequence>MIRSFGNRETERLWQREHVRSLDTRVLRTALRKLALLDAAMALADLRVPPGNRLEALSGDRKGQHSIRINDQWRICFVWTETGPEDVEIVDYH</sequence>
<dbReference type="PANTHER" id="PTHR40266">
    <property type="entry name" value="TOXIN HIGB-1"/>
    <property type="match status" value="1"/>
</dbReference>
<dbReference type="PANTHER" id="PTHR40266:SF2">
    <property type="entry name" value="TOXIN HIGB-1"/>
    <property type="match status" value="1"/>
</dbReference>
<dbReference type="EMBL" id="CP126980">
    <property type="protein sequence ID" value="WIM95883.1"/>
    <property type="molecule type" value="Genomic_DNA"/>
</dbReference>
<dbReference type="Proteomes" id="UP001240150">
    <property type="component" value="Chromosome"/>
</dbReference>
<proteinExistence type="predicted"/>
<organism evidence="1 2">
    <name type="scientific">Actinoplanes oblitus</name>
    <dbReference type="NCBI Taxonomy" id="3040509"/>
    <lineage>
        <taxon>Bacteria</taxon>
        <taxon>Bacillati</taxon>
        <taxon>Actinomycetota</taxon>
        <taxon>Actinomycetes</taxon>
        <taxon>Micromonosporales</taxon>
        <taxon>Micromonosporaceae</taxon>
        <taxon>Actinoplanes</taxon>
    </lineage>
</organism>
<dbReference type="InterPro" id="IPR035093">
    <property type="entry name" value="RelE/ParE_toxin_dom_sf"/>
</dbReference>